<dbReference type="SMART" id="SM01382">
    <property type="entry name" value="Ribosomal_L2_C"/>
    <property type="match status" value="1"/>
</dbReference>
<dbReference type="PIRSF" id="PIRSF002158">
    <property type="entry name" value="Ribosomal_L2"/>
    <property type="match status" value="1"/>
</dbReference>
<keyword evidence="11" id="KW-0150">Chloroplast</keyword>
<evidence type="ECO:0000256" key="2">
    <source>
        <dbReference type="ARBA" id="ARBA00005636"/>
    </source>
</evidence>
<name>A0A386AYH6_9CHLO</name>
<comment type="subcellular location">
    <subcellularLocation>
        <location evidence="1">Plastid</location>
    </subcellularLocation>
</comment>
<evidence type="ECO:0000256" key="7">
    <source>
        <dbReference type="ARBA" id="ARBA00069872"/>
    </source>
</evidence>
<dbReference type="GO" id="GO:0016740">
    <property type="term" value="F:transferase activity"/>
    <property type="evidence" value="ECO:0007669"/>
    <property type="project" value="InterPro"/>
</dbReference>
<dbReference type="Pfam" id="PF03947">
    <property type="entry name" value="Ribosomal_L2_C"/>
    <property type="match status" value="1"/>
</dbReference>
<dbReference type="GO" id="GO:0032543">
    <property type="term" value="P:mitochondrial translation"/>
    <property type="evidence" value="ECO:0007669"/>
    <property type="project" value="TreeGrafter"/>
</dbReference>
<evidence type="ECO:0000259" key="9">
    <source>
        <dbReference type="SMART" id="SM01382"/>
    </source>
</evidence>
<comment type="subunit">
    <text evidence="3">Part of the 50S ribosomal subunit.</text>
</comment>
<dbReference type="PANTHER" id="PTHR13691:SF5">
    <property type="entry name" value="LARGE RIBOSOMAL SUBUNIT PROTEIN UL2M"/>
    <property type="match status" value="1"/>
</dbReference>
<dbReference type="FunFam" id="2.30.30.30:FF:000001">
    <property type="entry name" value="50S ribosomal protein L2"/>
    <property type="match status" value="1"/>
</dbReference>
<keyword evidence="6" id="KW-0687">Ribonucleoprotein</keyword>
<sequence>MKSQFKKECYGYHRKKGRNNFGRITSRHRGGGHGRLYRKIDFQKLKVNTIGHVKTIEYDPNRSAQIMGILYKDGEKKYQIFPNALKMGTQIIASPTAPLTLGNTLPLKNIPLGMSIYNIESAPGRGGKFVRAAGTTAQLMAKFGSWVTIRLPSNEVRLFSENCWATIGQVSNMDHFNKKRKKAGNSRWLGCRPKVRGSAKNPVDHPHGGGEGSAPIGKSHPVTPWGKPTLGKRTRRTKKYSDSLILRRSYLTKKKK</sequence>
<dbReference type="InterPro" id="IPR005880">
    <property type="entry name" value="Ribosomal_uL2_bac/org-type"/>
</dbReference>
<comment type="similarity">
    <text evidence="2">Belongs to the universal ribosomal protein uL2 family.</text>
</comment>
<organism evidence="11">
    <name type="scientific">Pseudochlorodesmis sp. HV01306c</name>
    <dbReference type="NCBI Taxonomy" id="2358490"/>
    <lineage>
        <taxon>Eukaryota</taxon>
        <taxon>Viridiplantae</taxon>
        <taxon>Chlorophyta</taxon>
        <taxon>core chlorophytes</taxon>
        <taxon>Ulvophyceae</taxon>
        <taxon>TCBD clade</taxon>
        <taxon>Bryopsidales</taxon>
        <taxon>Bryopsidineae</taxon>
        <taxon>Bryopsidaceae</taxon>
        <taxon>Pseudochlorodesmis</taxon>
    </lineage>
</organism>
<reference evidence="11" key="1">
    <citation type="submission" date="2018-07" db="EMBL/GenBank/DDBJ databases">
        <authorList>
            <person name="Quirk P.G."/>
            <person name="Krulwich T.A."/>
        </authorList>
    </citation>
    <scope>NUCLEOTIDE SEQUENCE</scope>
</reference>
<dbReference type="InterPro" id="IPR014726">
    <property type="entry name" value="Ribosomal_uL2_dom3"/>
</dbReference>
<feature type="domain" description="Large ribosomal subunit protein uL2 RNA-binding" evidence="10">
    <location>
        <begin position="17"/>
        <end position="93"/>
    </location>
</feature>
<accession>A0A386AYH6</accession>
<dbReference type="InterPro" id="IPR002171">
    <property type="entry name" value="Ribosomal_uL2"/>
</dbReference>
<evidence type="ECO:0000256" key="3">
    <source>
        <dbReference type="ARBA" id="ARBA00011838"/>
    </source>
</evidence>
<evidence type="ECO:0000256" key="5">
    <source>
        <dbReference type="ARBA" id="ARBA00022980"/>
    </source>
</evidence>
<keyword evidence="4 11" id="KW-0934">Plastid</keyword>
<dbReference type="InterPro" id="IPR014722">
    <property type="entry name" value="Rib_uL2_dom2"/>
</dbReference>
<evidence type="ECO:0000256" key="4">
    <source>
        <dbReference type="ARBA" id="ARBA00022640"/>
    </source>
</evidence>
<keyword evidence="5 11" id="KW-0689">Ribosomal protein</keyword>
<reference evidence="11" key="2">
    <citation type="journal article" date="2019" name="Mol. Phylogenet. Evol.">
        <title>Reassessment of the classification of bryopsidales (chlorophyta) based on chloroplast phylogenomic analyses.</title>
        <authorList>
            <person name="Cremen M.C."/>
            <person name="Leliaert F."/>
            <person name="West J."/>
            <person name="Lam D.W."/>
            <person name="Shimada S."/>
            <person name="Lopez-Bautista J.M."/>
            <person name="Verbruggen H."/>
        </authorList>
    </citation>
    <scope>NUCLEOTIDE SEQUENCE</scope>
</reference>
<dbReference type="InterPro" id="IPR022666">
    <property type="entry name" value="Ribosomal_uL2_RNA-bd_dom"/>
</dbReference>
<gene>
    <name evidence="11" type="primary">rpl2</name>
</gene>
<dbReference type="GO" id="GO:0009536">
    <property type="term" value="C:plastid"/>
    <property type="evidence" value="ECO:0007669"/>
    <property type="project" value="UniProtKB-SubCell"/>
</dbReference>
<feature type="region of interest" description="Disordered" evidence="8">
    <location>
        <begin position="191"/>
        <end position="240"/>
    </location>
</feature>
<dbReference type="Gene3D" id="2.30.30.30">
    <property type="match status" value="1"/>
</dbReference>
<dbReference type="EMBL" id="MH591097">
    <property type="protein sequence ID" value="AYC64485.1"/>
    <property type="molecule type" value="Genomic_DNA"/>
</dbReference>
<dbReference type="GO" id="GO:0003723">
    <property type="term" value="F:RNA binding"/>
    <property type="evidence" value="ECO:0007669"/>
    <property type="project" value="InterPro"/>
</dbReference>
<evidence type="ECO:0000256" key="1">
    <source>
        <dbReference type="ARBA" id="ARBA00004474"/>
    </source>
</evidence>
<dbReference type="FunFam" id="4.10.950.10:FF:000001">
    <property type="entry name" value="50S ribosomal protein L2"/>
    <property type="match status" value="1"/>
</dbReference>
<dbReference type="PANTHER" id="PTHR13691">
    <property type="entry name" value="RIBOSOMAL PROTEIN L2"/>
    <property type="match status" value="1"/>
</dbReference>
<dbReference type="InterPro" id="IPR022671">
    <property type="entry name" value="Ribosomal_uL2_CS"/>
</dbReference>
<dbReference type="InterPro" id="IPR008991">
    <property type="entry name" value="Translation_prot_SH3-like_sf"/>
</dbReference>
<dbReference type="SMART" id="SM01383">
    <property type="entry name" value="Ribosomal_L2"/>
    <property type="match status" value="1"/>
</dbReference>
<proteinExistence type="inferred from homology"/>
<dbReference type="Gene3D" id="2.40.50.140">
    <property type="entry name" value="Nucleic acid-binding proteins"/>
    <property type="match status" value="1"/>
</dbReference>
<protein>
    <recommendedName>
        <fullName evidence="7">Large ribosomal subunit protein uL2m</fullName>
    </recommendedName>
</protein>
<feature type="domain" description="Large ribosomal subunit protein uL2 C-terminal" evidence="9">
    <location>
        <begin position="99"/>
        <end position="228"/>
    </location>
</feature>
<dbReference type="PROSITE" id="PS00467">
    <property type="entry name" value="RIBOSOMAL_L2"/>
    <property type="match status" value="1"/>
</dbReference>
<dbReference type="Pfam" id="PF00181">
    <property type="entry name" value="Ribosomal_L2_N"/>
    <property type="match status" value="1"/>
</dbReference>
<evidence type="ECO:0000256" key="6">
    <source>
        <dbReference type="ARBA" id="ARBA00023274"/>
    </source>
</evidence>
<dbReference type="SUPFAM" id="SSF50249">
    <property type="entry name" value="Nucleic acid-binding proteins"/>
    <property type="match status" value="1"/>
</dbReference>
<evidence type="ECO:0000256" key="8">
    <source>
        <dbReference type="SAM" id="MobiDB-lite"/>
    </source>
</evidence>
<dbReference type="Gene3D" id="4.10.950.10">
    <property type="entry name" value="Ribosomal protein L2, domain 3"/>
    <property type="match status" value="1"/>
</dbReference>
<dbReference type="NCBIfam" id="TIGR01171">
    <property type="entry name" value="rplB_bact"/>
    <property type="match status" value="1"/>
</dbReference>
<dbReference type="GO" id="GO:0003735">
    <property type="term" value="F:structural constituent of ribosome"/>
    <property type="evidence" value="ECO:0007669"/>
    <property type="project" value="InterPro"/>
</dbReference>
<dbReference type="SUPFAM" id="SSF50104">
    <property type="entry name" value="Translation proteins SH3-like domain"/>
    <property type="match status" value="1"/>
</dbReference>
<dbReference type="InterPro" id="IPR022669">
    <property type="entry name" value="Ribosomal_uL2_C"/>
</dbReference>
<dbReference type="AlphaFoldDB" id="A0A386AYH6"/>
<evidence type="ECO:0000313" key="11">
    <source>
        <dbReference type="EMBL" id="AYC64485.1"/>
    </source>
</evidence>
<dbReference type="InterPro" id="IPR012340">
    <property type="entry name" value="NA-bd_OB-fold"/>
</dbReference>
<dbReference type="GO" id="GO:0005762">
    <property type="term" value="C:mitochondrial large ribosomal subunit"/>
    <property type="evidence" value="ECO:0007669"/>
    <property type="project" value="TreeGrafter"/>
</dbReference>
<geneLocation type="chloroplast" evidence="11"/>
<evidence type="ECO:0000259" key="10">
    <source>
        <dbReference type="SMART" id="SM01383"/>
    </source>
</evidence>